<sequence>MKNNDTHHTQFDHNKPKNDTSSTTIDSRFNQTLKNVQGLLKGRSIPGKVLLTRRVDPTDELNVLSPDYRRTQSAHETGTSDRINTILDEDVQNTGKQGNTANVGKLKSSNSDIEIAAKEVQRSTIGARATDSARVMKLTKELSGTTVILERLRELAWSGVPPDMRPKTWRLLLGYAPPNSDRREGVLRRKRLEYLDCVSQFYDLPDSERSDDEINMLRQIAVDCPRTVPDVTFFQQEQVQKSLERILYTWAIRHPASGYVQGINDLVTPFLVVFLSEYLEGSTETWSVSTLSSQKISEIEADCYWCLSKLLEGMQDHYTFAQPGIQRLVFKLKELVRRIDEPVSRHIEEQGLEFIQFAFRWFNCLLIREIPFRLVTRLWDTYLAEGDALPDFLVYIYASFLLTWSEELQKLDFQEMVMFLQHLPTQNWSHQELEMVLSRAYMWHSMFNNSPSHLAG</sequence>
<dbReference type="GO" id="GO:0005096">
    <property type="term" value="F:GTPase activator activity"/>
    <property type="evidence" value="ECO:0007669"/>
    <property type="project" value="TreeGrafter"/>
</dbReference>
<proteinExistence type="evidence at transcript level"/>
<dbReference type="InterPro" id="IPR035969">
    <property type="entry name" value="Rab-GAP_TBC_sf"/>
</dbReference>
<feature type="compositionally biased region" description="Basic and acidic residues" evidence="1">
    <location>
        <begin position="1"/>
        <end position="18"/>
    </location>
</feature>
<dbReference type="FunFam" id="1.10.10.750:FF:000007">
    <property type="entry name" value="TBC1 domain family member"/>
    <property type="match status" value="1"/>
</dbReference>
<dbReference type="Gene3D" id="1.10.472.80">
    <property type="entry name" value="Ypt/Rab-GAP domain of gyp1p, domain 3"/>
    <property type="match status" value="1"/>
</dbReference>
<dbReference type="Gene3D" id="1.10.10.750">
    <property type="entry name" value="Ypt/Rab-GAP domain of gyp1p, domain 1"/>
    <property type="match status" value="1"/>
</dbReference>
<dbReference type="FunFam" id="1.10.472.80:FF:000041">
    <property type="entry name" value="TBC domain containing protein"/>
    <property type="match status" value="1"/>
</dbReference>
<dbReference type="PANTHER" id="PTHR22957">
    <property type="entry name" value="TBC1 DOMAIN FAMILY MEMBER GTPASE-ACTIVATING PROTEIN"/>
    <property type="match status" value="1"/>
</dbReference>
<reference evidence="3" key="1">
    <citation type="submission" date="2014-05" db="EMBL/GenBank/DDBJ databases">
        <title>Coevolution between plastid and nuclear genomes in Geraniaceae.</title>
        <authorList>
            <person name="Zhang J."/>
            <person name="Ruhlman T.A."/>
            <person name="Sabir J."/>
            <person name="Blazier J.C."/>
            <person name="Jansen R.K."/>
        </authorList>
    </citation>
    <scope>NUCLEOTIDE SEQUENCE</scope>
</reference>
<dbReference type="SUPFAM" id="SSF47923">
    <property type="entry name" value="Ypt/Rab-GAP domain of gyp1p"/>
    <property type="match status" value="2"/>
</dbReference>
<name>A0A0G2T610_PELHO</name>
<gene>
    <name evidence="3" type="primary">rabGAP</name>
</gene>
<dbReference type="InterPro" id="IPR000195">
    <property type="entry name" value="Rab-GAP-TBC_dom"/>
</dbReference>
<dbReference type="Pfam" id="PF00566">
    <property type="entry name" value="RabGAP-TBC"/>
    <property type="match status" value="1"/>
</dbReference>
<dbReference type="EMBL" id="KJ916825">
    <property type="protein sequence ID" value="AKF43349.1"/>
    <property type="molecule type" value="mRNA"/>
</dbReference>
<accession>A0A0G2T610</accession>
<dbReference type="SMART" id="SM00164">
    <property type="entry name" value="TBC"/>
    <property type="match status" value="1"/>
</dbReference>
<dbReference type="Gene3D" id="1.10.8.270">
    <property type="entry name" value="putative rabgap domain of human tbc1 domain family member 14 like domains"/>
    <property type="match status" value="1"/>
</dbReference>
<dbReference type="PROSITE" id="PS50086">
    <property type="entry name" value="TBC_RABGAP"/>
    <property type="match status" value="1"/>
</dbReference>
<protein>
    <submittedName>
        <fullName evidence="3">Ypt/Rab-GAP domain of gyp1p superfamily protein</fullName>
    </submittedName>
</protein>
<feature type="domain" description="Rab-GAP TBC" evidence="2">
    <location>
        <begin position="159"/>
        <end position="386"/>
    </location>
</feature>
<feature type="region of interest" description="Disordered" evidence="1">
    <location>
        <begin position="1"/>
        <end position="25"/>
    </location>
</feature>
<evidence type="ECO:0000259" key="2">
    <source>
        <dbReference type="PROSITE" id="PS50086"/>
    </source>
</evidence>
<evidence type="ECO:0000256" key="1">
    <source>
        <dbReference type="SAM" id="MobiDB-lite"/>
    </source>
</evidence>
<dbReference type="AlphaFoldDB" id="A0A0G2T610"/>
<organism evidence="3">
    <name type="scientific">Pelargonium hortorum</name>
    <name type="common">Common geranium</name>
    <name type="synonym">Pelargonium inquinans x Pelargonium zonale</name>
    <dbReference type="NCBI Taxonomy" id="4031"/>
    <lineage>
        <taxon>Eukaryota</taxon>
        <taxon>Viridiplantae</taxon>
        <taxon>Streptophyta</taxon>
        <taxon>Embryophyta</taxon>
        <taxon>Tracheophyta</taxon>
        <taxon>Spermatophyta</taxon>
        <taxon>Magnoliopsida</taxon>
        <taxon>eudicotyledons</taxon>
        <taxon>Gunneridae</taxon>
        <taxon>Pentapetalae</taxon>
        <taxon>rosids</taxon>
        <taxon>malvids</taxon>
        <taxon>Geraniales</taxon>
        <taxon>Geraniaceae</taxon>
        <taxon>Pelargonium</taxon>
    </lineage>
</organism>
<dbReference type="FunFam" id="1.10.8.270:FF:000028">
    <property type="entry name" value="TBC domain containing protein"/>
    <property type="match status" value="1"/>
</dbReference>
<evidence type="ECO:0000313" key="3">
    <source>
        <dbReference type="EMBL" id="AKF43349.1"/>
    </source>
</evidence>
<dbReference type="PANTHER" id="PTHR22957:SF26">
    <property type="entry name" value="LD44506P"/>
    <property type="match status" value="1"/>
</dbReference>